<dbReference type="Gene3D" id="2.40.10.10">
    <property type="entry name" value="Trypsin-like serine proteases"/>
    <property type="match status" value="2"/>
</dbReference>
<protein>
    <submittedName>
        <fullName evidence="21">ORF1a</fullName>
    </submittedName>
</protein>
<dbReference type="Pfam" id="PF05579">
    <property type="entry name" value="Peptidase_S32"/>
    <property type="match status" value="1"/>
</dbReference>
<feature type="transmembrane region" description="Helical" evidence="16">
    <location>
        <begin position="1306"/>
        <end position="1327"/>
    </location>
</feature>
<evidence type="ECO:0000256" key="5">
    <source>
        <dbReference type="ARBA" id="ARBA00022723"/>
    </source>
</evidence>
<feature type="transmembrane region" description="Helical" evidence="16">
    <location>
        <begin position="976"/>
        <end position="996"/>
    </location>
</feature>
<dbReference type="PROSITE" id="PS51538">
    <property type="entry name" value="AV_CP"/>
    <property type="match status" value="1"/>
</dbReference>
<evidence type="ECO:0000256" key="16">
    <source>
        <dbReference type="SAM" id="Phobius"/>
    </source>
</evidence>
<organism evidence="21">
    <name type="scientific">Simian hemorrhagic fever virus</name>
    <name type="common">SHFV</name>
    <dbReference type="NCBI Taxonomy" id="38143"/>
    <lineage>
        <taxon>Viruses</taxon>
        <taxon>Riboviria</taxon>
        <taxon>Orthornavirae</taxon>
        <taxon>Pisuviricota</taxon>
        <taxon>Pisoniviricetes</taxon>
        <taxon>Nidovirales</taxon>
        <taxon>Arnidovirineae</taxon>
        <taxon>Arteriviridae</taxon>
        <taxon>Simarterivirinae</taxon>
        <taxon>Deltaarterivirus</taxon>
        <taxon>Hedartevirus</taxon>
        <taxon>Deltaarterivirus hemfev</taxon>
    </lineage>
</organism>
<dbReference type="GO" id="GO:0004197">
    <property type="term" value="F:cysteine-type endopeptidase activity"/>
    <property type="evidence" value="ECO:0007669"/>
    <property type="project" value="InterPro"/>
</dbReference>
<dbReference type="PROSITE" id="PS51540">
    <property type="entry name" value="AV_PCP_BETA"/>
    <property type="match status" value="1"/>
</dbReference>
<dbReference type="InterPro" id="IPR038451">
    <property type="entry name" value="Arteri_nsp7a_sf"/>
</dbReference>
<feature type="compositionally biased region" description="Polar residues" evidence="15">
    <location>
        <begin position="774"/>
        <end position="790"/>
    </location>
</feature>
<keyword evidence="13 16" id="KW-0472">Membrane</keyword>
<dbReference type="InterPro" id="IPR023338">
    <property type="entry name" value="Arterivirus_NSP4_peptidase"/>
</dbReference>
<evidence type="ECO:0000259" key="17">
    <source>
        <dbReference type="PROSITE" id="PS51493"/>
    </source>
</evidence>
<keyword evidence="9" id="KW-0788">Thiol protease</keyword>
<dbReference type="InterPro" id="IPR025773">
    <property type="entry name" value="AV_PCPbeta"/>
</dbReference>
<feature type="domain" description="Peptidase S32" evidence="17">
    <location>
        <begin position="1416"/>
        <end position="1616"/>
    </location>
</feature>
<sequence length="2061" mass="223003">MLCECRLTMPVGILSRRVVCLMCGCARRPQPTPHDIVAKYGPLSQYVDPAIAHIYSGLGNNTCSLEFLTVCALESGTSNHPHDLELKIREVCNAGGVGPANYRRYLPGFLGFVKIYGPVYGAVAYTSPLHFSRDFFDGATHAIVRPSIYRGPERVEERFPYNFEFGGSMYQYGTNTITETEKCVMWTPGVTPGVAMVTVDRIEFADAVVKTFPANFVAYKTWLGSIGNSLRVECQDYSGLSFEHGDCWTQLFPDPLNEKCIAQTFGYQLTLGVQGKYLSRRAQINGIKFVHDSTGPFNVLTFHKGSWLGHVQEAHKPIPDGMHLLARISVVPYNEYSPLPLFKFPGKVWFGGNARSKTVGPDAPIAIDPDLPGLCWLHVLPPLARTDEAQRAMLALQLTTDGVTGTYLNWRLLQNHLQLEEHPEGPYFIYQDRFDPTRRHITFGRADSRDLIFVASVAVMPLDYCRENFQLGFGVRYGKRKRKGGGIASLDLSQDWDKSIKAQEASMAQQPHANPPLTFGAPDPATELLKPNPAIRDVLCKKSTSRGKGTRVARNPTLPAETFVPPPDGACGVHCVAAIQHHVINNCWPNQAPKVTWGAQEWTDTDSLGEFLITTGTPAAISPCDHARYVIRLVDNHFVVDHYPDRPASLVPMCCRGFCVSVEGDVPGIVKTECSYDISGAYSLLGRFLSATEFFTTVTNIIKCSIGDTELLTIVDRKAASPASVPASYVTKVSPTTEADLIQFSKPVPRPRKRKAAPAADLTTVSVSEPKIQSCPSPSAQPQDLSTAQPAQAEKDNCPPASPVGVKEVPSRFGSKFKGLGDGVRRTAAYVLSTMADPYRGVFGLLPHILAFFHCQSRPVSLWRLLVAYFCVLAALVFTYHRSAIAIIFMAVPLLANPHSAKTRVTSVACLCIFLLSLFLGAERPVCESNDDTCLRAIDHYRDRFASLPPVYVTPGILTVGLALLRNFIVTGAASAYLHFFLLAFDILFILALMFLNGVCFRCFGRCIRTAPNEVHLCTVPASRVSRSTLLDICNTFSAPPIDVIRMATGYAGCYQGCINPTGASANIECARVDPKKVTPSTCASFPSCASEASKAIIVLSARGTIGPFNNAKVEKVDKLPFKNPIFPYDVNNKKVVVVDPTTYTLFSELGCDISHLVIGAGDFFKVMNTPRPDAFTVMKLKATRRLGGGVVPRAALAIIYVICCVCLGVYFQSPVQCGITTSDPFCKSSFGVPIIQSQGVCRGDICLSPQGVSKSLSSLIELPSVAPYIVVLFLLVFTLWYHFPTVVEAGVVLAVALLPNTQAFNLLRVGLAFTCSPFVSIKVLAFHVCTTMLLSPLCSFVIVVAFAVAWYVGAQTGTLGLVTPYDIHRVVKSPRDSVAVANAPLNTYLGAVRRAALTGKPVMFVADNTGFTFEGAFRNSNSAPNSTSVHGAASGSGGLFKRNGKTICVTASHVCGSGPAVVSFGAQNYNTTFHCIGDYAEAEVNVPGSFPDYIKAPMDYAGRAYWYCANGVETGFVTPTGCIVFSGPGDSGSPITTPDGQLVGVHTGSDAAGTGAFSRPDGSLVSGGVSLSLAAQYYDGSLVELPASLPRGVIRDAQQVPATLARLLSQSLMFEGSLSTLQLLVVSAVLWKYCIQPSIIPFVVLFFLINEIAPRCIMRALFNFCLYALAILTPLAGKVFFIRLLICALNRNLTALLVHIVFGLVAFINDYLIIGNVDLALRDCSFYVMGVNHDPFIGLMIGCFVSLACIILDIFGHTKLGSIISGTGSFDPTFLARYVHEGIRQGVSTGYATESLSACLATSLSKEELAFVEQLVDCKAVVAAVNTQRALDDYILSSSAKRLRTHLSSVHASAAATKALACLEDFLVGSNKVLKAGDPVILLGSAPGTICSAYCGTQEYVVRPIRSQMVAGTLCTLCQVEVVVESGLLSTTEHNGKKYVTINGKPCFDHPQFKPENDARISKGTRDADEKKRDSDLLGTVTVSGTKYDKYWDKVTGDVWYEPVKQESAIPSVQNLTPIDVASAATMIGLSTDLSEADKRRLQVIIDKLQGLTSQQALNC</sequence>
<evidence type="ECO:0000256" key="15">
    <source>
        <dbReference type="SAM" id="MobiDB-lite"/>
    </source>
</evidence>
<dbReference type="GO" id="GO:0004252">
    <property type="term" value="F:serine-type endopeptidase activity"/>
    <property type="evidence" value="ECO:0007669"/>
    <property type="project" value="InterPro"/>
</dbReference>
<organismHost>
    <name type="scientific">Macaca</name>
    <name type="common">macaques</name>
    <dbReference type="NCBI Taxonomy" id="9539"/>
</organismHost>
<keyword evidence="12 16" id="KW-1133">Transmembrane helix</keyword>
<dbReference type="Pfam" id="PF05411">
    <property type="entry name" value="Peptidase_C32"/>
    <property type="match status" value="1"/>
</dbReference>
<dbReference type="InterPro" id="IPR031932">
    <property type="entry name" value="Arteri_nsp7a"/>
</dbReference>
<organismHost>
    <name type="scientific">Erythrocebus patas</name>
    <name type="common">Red guenon</name>
    <name type="synonym">Cercopithecus patas</name>
    <dbReference type="NCBI Taxonomy" id="9538"/>
</organismHost>
<feature type="transmembrane region" description="Helical" evidence="16">
    <location>
        <begin position="867"/>
        <end position="892"/>
    </location>
</feature>
<dbReference type="Pfam" id="PF16749">
    <property type="entry name" value="Arteri_nsp7a"/>
    <property type="match status" value="1"/>
</dbReference>
<dbReference type="GO" id="GO:0006508">
    <property type="term" value="P:proteolysis"/>
    <property type="evidence" value="ECO:0007669"/>
    <property type="project" value="UniProtKB-KW"/>
</dbReference>
<feature type="transmembrane region" description="Helical" evidence="16">
    <location>
        <begin position="1333"/>
        <end position="1353"/>
    </location>
</feature>
<evidence type="ECO:0000259" key="20">
    <source>
        <dbReference type="PROSITE" id="PS51540"/>
    </source>
</evidence>
<feature type="transmembrane region" description="Helical" evidence="16">
    <location>
        <begin position="1694"/>
        <end position="1716"/>
    </location>
</feature>
<feature type="region of interest" description="Disordered" evidence="15">
    <location>
        <begin position="746"/>
        <end position="807"/>
    </location>
</feature>
<keyword evidence="4 16" id="KW-0812">Transmembrane</keyword>
<evidence type="ECO:0000256" key="1">
    <source>
        <dbReference type="ARBA" id="ARBA00004192"/>
    </source>
</evidence>
<keyword evidence="3" id="KW-0645">Protease</keyword>
<evidence type="ECO:0000256" key="2">
    <source>
        <dbReference type="ARBA" id="ARBA00004301"/>
    </source>
</evidence>
<dbReference type="GO" id="GO:0030430">
    <property type="term" value="C:host cell cytoplasm"/>
    <property type="evidence" value="ECO:0007669"/>
    <property type="project" value="UniProtKB-SubCell"/>
</dbReference>
<keyword evidence="7" id="KW-0863">Zinc-finger</keyword>
<evidence type="ECO:0000259" key="19">
    <source>
        <dbReference type="PROSITE" id="PS51539"/>
    </source>
</evidence>
<keyword evidence="14" id="KW-1035">Host cytoplasm</keyword>
<dbReference type="InterPro" id="IPR043504">
    <property type="entry name" value="Peptidase_S1_PA_chymotrypsin"/>
</dbReference>
<dbReference type="Gene3D" id="3.30.1330.220">
    <property type="entry name" value="Arterivirus nonstructural protein 7 alpha"/>
    <property type="match status" value="1"/>
</dbReference>
<dbReference type="InterPro" id="IPR009003">
    <property type="entry name" value="Peptidase_S1_PA"/>
</dbReference>
<feature type="transmembrane region" description="Helical" evidence="16">
    <location>
        <begin position="951"/>
        <end position="970"/>
    </location>
</feature>
<evidence type="ECO:0000256" key="6">
    <source>
        <dbReference type="ARBA" id="ARBA00022758"/>
    </source>
</evidence>
<evidence type="ECO:0000259" key="18">
    <source>
        <dbReference type="PROSITE" id="PS51538"/>
    </source>
</evidence>
<feature type="region of interest" description="Disordered" evidence="15">
    <location>
        <begin position="1954"/>
        <end position="1973"/>
    </location>
</feature>
<dbReference type="InterPro" id="IPR008760">
    <property type="entry name" value="EAV_peptidase_S32"/>
</dbReference>
<keyword evidence="5" id="KW-0479">Metal-binding</keyword>
<evidence type="ECO:0000256" key="3">
    <source>
        <dbReference type="ARBA" id="ARBA00022670"/>
    </source>
</evidence>
<dbReference type="EMBL" id="JX473847">
    <property type="protein sequence ID" value="AGA19077.1"/>
    <property type="molecule type" value="Genomic_RNA"/>
</dbReference>
<evidence type="ECO:0000256" key="10">
    <source>
        <dbReference type="ARBA" id="ARBA00022833"/>
    </source>
</evidence>
<dbReference type="SUPFAM" id="SSF50494">
    <property type="entry name" value="Trypsin-like serine proteases"/>
    <property type="match status" value="1"/>
</dbReference>
<feature type="transmembrane region" description="Helical" evidence="16">
    <location>
        <begin position="904"/>
        <end position="922"/>
    </location>
</feature>
<keyword evidence="8" id="KW-0378">Hydrolase</keyword>
<dbReference type="GO" id="GO:0033644">
    <property type="term" value="C:host cell membrane"/>
    <property type="evidence" value="ECO:0007669"/>
    <property type="project" value="UniProtKB-SubCell"/>
</dbReference>
<dbReference type="CDD" id="cd22528">
    <property type="entry name" value="av_Nsp3_ER-remodelling"/>
    <property type="match status" value="1"/>
</dbReference>
<feature type="transmembrane region" description="Helical" evidence="16">
    <location>
        <begin position="1662"/>
        <end position="1682"/>
    </location>
</feature>
<keyword evidence="11" id="KW-1043">Host membrane</keyword>
<dbReference type="InterPro" id="IPR008743">
    <property type="entry name" value="Arterivirus_Nsp2_C33"/>
</dbReference>
<feature type="transmembrane region" description="Helical" evidence="16">
    <location>
        <begin position="1736"/>
        <end position="1756"/>
    </location>
</feature>
<evidence type="ECO:0000256" key="4">
    <source>
        <dbReference type="ARBA" id="ARBA00022692"/>
    </source>
</evidence>
<feature type="domain" description="Peptidase C33" evidence="18">
    <location>
        <begin position="562"/>
        <end position="665"/>
    </location>
</feature>
<proteinExistence type="predicted"/>
<feature type="transmembrane region" description="Helical" evidence="16">
    <location>
        <begin position="1624"/>
        <end position="1650"/>
    </location>
</feature>
<dbReference type="PROSITE" id="PS51539">
    <property type="entry name" value="AV_PCP_ALPHA"/>
    <property type="match status" value="1"/>
</dbReference>
<evidence type="ECO:0000256" key="8">
    <source>
        <dbReference type="ARBA" id="ARBA00022801"/>
    </source>
</evidence>
<name>L0CS04_SHFV</name>
<dbReference type="InterPro" id="IPR038154">
    <property type="entry name" value="AV_PCPbeta_sf"/>
</dbReference>
<dbReference type="PROSITE" id="PS51493">
    <property type="entry name" value="AV_NSP4_PRO"/>
    <property type="match status" value="1"/>
</dbReference>
<evidence type="ECO:0000256" key="9">
    <source>
        <dbReference type="ARBA" id="ARBA00022807"/>
    </source>
</evidence>
<evidence type="ECO:0000256" key="13">
    <source>
        <dbReference type="ARBA" id="ARBA00023136"/>
    </source>
</evidence>
<feature type="transmembrane region" description="Helical" evidence="16">
    <location>
        <begin position="1266"/>
        <end position="1299"/>
    </location>
</feature>
<dbReference type="GO" id="GO:0019082">
    <property type="term" value="P:viral protein processing"/>
    <property type="evidence" value="ECO:0007669"/>
    <property type="project" value="InterPro"/>
</dbReference>
<evidence type="ECO:0000256" key="14">
    <source>
        <dbReference type="ARBA" id="ARBA00023200"/>
    </source>
</evidence>
<dbReference type="Pfam" id="PF05412">
    <property type="entry name" value="Peptidase_C33"/>
    <property type="match status" value="1"/>
</dbReference>
<keyword evidence="6" id="KW-0688">Ribosomal frameshifting</keyword>
<reference evidence="21" key="1">
    <citation type="journal article" date="2013" name="J. Virol.">
        <title>Exceptional simian hemorrhagic Fever virus diversity in a wild african primate community.</title>
        <authorList>
            <person name="Lauck M."/>
            <person name="Sibley S.D."/>
            <person name="Hyeroba D."/>
            <person name="Tumukunde A."/>
            <person name="Weny G."/>
            <person name="Chapman C.A."/>
            <person name="Ting N."/>
            <person name="Switzer W.M."/>
            <person name="Kuhn J.H."/>
            <person name="Friedrich T.C."/>
            <person name="O'Connor D.H."/>
            <person name="Goldberg T.L."/>
        </authorList>
    </citation>
    <scope>NUCLEOTIDE SEQUENCE</scope>
    <source>
        <strain evidence="21">Krtg10</strain>
    </source>
</reference>
<evidence type="ECO:0000256" key="7">
    <source>
        <dbReference type="ARBA" id="ARBA00022771"/>
    </source>
</evidence>
<evidence type="ECO:0000256" key="12">
    <source>
        <dbReference type="ARBA" id="ARBA00022989"/>
    </source>
</evidence>
<feature type="domain" description="Peptidase C32" evidence="20">
    <location>
        <begin position="240"/>
        <end position="351"/>
    </location>
</feature>
<dbReference type="Gene3D" id="3.90.70.160">
    <property type="match status" value="1"/>
</dbReference>
<keyword evidence="10" id="KW-0862">Zinc</keyword>
<dbReference type="GO" id="GO:0075523">
    <property type="term" value="P:viral translational frameshifting"/>
    <property type="evidence" value="ECO:0007669"/>
    <property type="project" value="UniProtKB-KW"/>
</dbReference>
<accession>L0CS04</accession>
<feature type="domain" description="Peptidase C31" evidence="19">
    <location>
        <begin position="56"/>
        <end position="164"/>
    </location>
</feature>
<feature type="transmembrane region" description="Helical" evidence="16">
    <location>
        <begin position="1191"/>
        <end position="1212"/>
    </location>
</feature>
<evidence type="ECO:0000313" key="21">
    <source>
        <dbReference type="EMBL" id="AGA19077.1"/>
    </source>
</evidence>
<dbReference type="InterPro" id="IPR008741">
    <property type="entry name" value="AV_PCPalpha"/>
</dbReference>
<dbReference type="Gene3D" id="3.90.70.70">
    <property type="entry name" value="Arterivirus papain-like cysteine protease beta domain"/>
    <property type="match status" value="2"/>
</dbReference>
<comment type="subcellular location">
    <subcellularLocation>
        <location evidence="1">Host cytoplasm</location>
    </subcellularLocation>
    <subcellularLocation>
        <location evidence="2">Host membrane</location>
        <topology evidence="2">Multi-pass membrane protein</topology>
    </subcellularLocation>
</comment>
<dbReference type="GO" id="GO:0008270">
    <property type="term" value="F:zinc ion binding"/>
    <property type="evidence" value="ECO:0007669"/>
    <property type="project" value="UniProtKB-KW"/>
</dbReference>
<evidence type="ECO:0000256" key="11">
    <source>
        <dbReference type="ARBA" id="ARBA00022870"/>
    </source>
</evidence>